<dbReference type="GO" id="GO:0008168">
    <property type="term" value="F:methyltransferase activity"/>
    <property type="evidence" value="ECO:0007669"/>
    <property type="project" value="UniProtKB-KW"/>
</dbReference>
<dbReference type="Proteomes" id="UP001336020">
    <property type="component" value="Unassembled WGS sequence"/>
</dbReference>
<dbReference type="SUPFAM" id="SSF53335">
    <property type="entry name" value="S-adenosyl-L-methionine-dependent methyltransferases"/>
    <property type="match status" value="1"/>
</dbReference>
<organism evidence="2 3">
    <name type="scientific">Rhodococcus artemisiae</name>
    <dbReference type="NCBI Taxonomy" id="714159"/>
    <lineage>
        <taxon>Bacteria</taxon>
        <taxon>Bacillati</taxon>
        <taxon>Actinomycetota</taxon>
        <taxon>Actinomycetes</taxon>
        <taxon>Mycobacteriales</taxon>
        <taxon>Nocardiaceae</taxon>
        <taxon>Rhodococcus</taxon>
    </lineage>
</organism>
<feature type="region of interest" description="Disordered" evidence="1">
    <location>
        <begin position="1"/>
        <end position="24"/>
    </location>
</feature>
<dbReference type="GO" id="GO:0032259">
    <property type="term" value="P:methylation"/>
    <property type="evidence" value="ECO:0007669"/>
    <property type="project" value="UniProtKB-KW"/>
</dbReference>
<keyword evidence="2" id="KW-0489">Methyltransferase</keyword>
<name>A0ABU7LDL3_9NOCA</name>
<dbReference type="EMBL" id="JAUTXY010000008">
    <property type="protein sequence ID" value="MEE2059347.1"/>
    <property type="molecule type" value="Genomic_DNA"/>
</dbReference>
<reference evidence="2 3" key="1">
    <citation type="submission" date="2023-07" db="EMBL/GenBank/DDBJ databases">
        <authorList>
            <person name="Girao M."/>
            <person name="Carvalho M.F."/>
        </authorList>
    </citation>
    <scope>NUCLEOTIDE SEQUENCE [LARGE SCALE GENOMIC DNA]</scope>
    <source>
        <strain evidence="2 3">YIM65754</strain>
    </source>
</reference>
<sequence length="292" mass="32530">MRSQNTAVRRNPEGRNPEGVVTRGTTGINRLRRSDRWTVHEPVATRMLTQTPKPLAVDLGYGAMPVTTLEWAARLRTVRPDLRVVGLEIDPDRVVPGRGGVEFARGGFELAGLRPTLIRAFNVLRQYPEEAVAPAWERLRSGLTPGGLILDGTCDELGRRCAWVLLDEHGPRTLTLAFSPFHVDRPSDLAERLPKALIHRNVPGEPIHELLRAADRAWATCAPHSAFGPRLRWRATLDLLRSQGFEVQEQRRRMRDCILTVPWNTVAPRGTETARQLAESNASSMRSATAVG</sequence>
<comment type="caution">
    <text evidence="2">The sequence shown here is derived from an EMBL/GenBank/DDBJ whole genome shotgun (WGS) entry which is preliminary data.</text>
</comment>
<keyword evidence="3" id="KW-1185">Reference proteome</keyword>
<accession>A0ABU7LDL3</accession>
<keyword evidence="2" id="KW-0808">Transferase</keyword>
<evidence type="ECO:0000313" key="3">
    <source>
        <dbReference type="Proteomes" id="UP001336020"/>
    </source>
</evidence>
<dbReference type="InterPro" id="IPR029063">
    <property type="entry name" value="SAM-dependent_MTases_sf"/>
</dbReference>
<dbReference type="RefSeq" id="WP_330134595.1">
    <property type="nucleotide sequence ID" value="NZ_JAUTXY010000008.1"/>
</dbReference>
<evidence type="ECO:0000256" key="1">
    <source>
        <dbReference type="SAM" id="MobiDB-lite"/>
    </source>
</evidence>
<dbReference type="Gene3D" id="3.40.50.150">
    <property type="entry name" value="Vaccinia Virus protein VP39"/>
    <property type="match status" value="1"/>
</dbReference>
<proteinExistence type="predicted"/>
<gene>
    <name evidence="2" type="ORF">Q7514_17655</name>
</gene>
<protein>
    <submittedName>
        <fullName evidence="2">Class I SAM-dependent methyltransferase</fullName>
    </submittedName>
</protein>
<evidence type="ECO:0000313" key="2">
    <source>
        <dbReference type="EMBL" id="MEE2059347.1"/>
    </source>
</evidence>